<dbReference type="InterPro" id="IPR001382">
    <property type="entry name" value="Glyco_hydro_47"/>
</dbReference>
<feature type="transmembrane region" description="Helical" evidence="7">
    <location>
        <begin position="7"/>
        <end position="27"/>
    </location>
</feature>
<organism evidence="8 9">
    <name type="scientific">Zasmidium cellare</name>
    <name type="common">Wine cellar mold</name>
    <name type="synonym">Racodium cellare</name>
    <dbReference type="NCBI Taxonomy" id="395010"/>
    <lineage>
        <taxon>Eukaryota</taxon>
        <taxon>Fungi</taxon>
        <taxon>Dikarya</taxon>
        <taxon>Ascomycota</taxon>
        <taxon>Pezizomycotina</taxon>
        <taxon>Dothideomycetes</taxon>
        <taxon>Dothideomycetidae</taxon>
        <taxon>Mycosphaerellales</taxon>
        <taxon>Mycosphaerellaceae</taxon>
        <taxon>Zasmidium</taxon>
    </lineage>
</organism>
<evidence type="ECO:0000256" key="6">
    <source>
        <dbReference type="RuleBase" id="RU361193"/>
    </source>
</evidence>
<dbReference type="PRINTS" id="PR00747">
    <property type="entry name" value="GLYHDRLASE47"/>
</dbReference>
<evidence type="ECO:0000256" key="3">
    <source>
        <dbReference type="ARBA" id="ARBA00007658"/>
    </source>
</evidence>
<evidence type="ECO:0000256" key="4">
    <source>
        <dbReference type="ARBA" id="ARBA00022801"/>
    </source>
</evidence>
<comment type="cofactor">
    <cofactor evidence="1">
        <name>Ca(2+)</name>
        <dbReference type="ChEBI" id="CHEBI:29108"/>
    </cofactor>
</comment>
<keyword evidence="7" id="KW-1133">Transmembrane helix</keyword>
<keyword evidence="6" id="KW-0326">Glycosidase</keyword>
<protein>
    <recommendedName>
        <fullName evidence="6">alpha-1,2-Mannosidase</fullName>
        <ecNumber evidence="6">3.2.1.-</ecNumber>
    </recommendedName>
</protein>
<keyword evidence="7" id="KW-0812">Transmembrane</keyword>
<dbReference type="InterPro" id="IPR050749">
    <property type="entry name" value="Glycosyl_Hydrolase_47"/>
</dbReference>
<evidence type="ECO:0000256" key="5">
    <source>
        <dbReference type="ARBA" id="ARBA00023157"/>
    </source>
</evidence>
<reference evidence="8 9" key="1">
    <citation type="journal article" date="2023" name="G3 (Bethesda)">
        <title>A chromosome-level genome assembly of Zasmidium syzygii isolated from banana leaves.</title>
        <authorList>
            <person name="van Westerhoven A.C."/>
            <person name="Mehrabi R."/>
            <person name="Talebi R."/>
            <person name="Steentjes M.B.F."/>
            <person name="Corcolon B."/>
            <person name="Chong P.A."/>
            <person name="Kema G.H.J."/>
            <person name="Seidl M.F."/>
        </authorList>
    </citation>
    <scope>NUCLEOTIDE SEQUENCE [LARGE SCALE GENOMIC DNA]</scope>
    <source>
        <strain evidence="8 9">P124</strain>
    </source>
</reference>
<evidence type="ECO:0000256" key="7">
    <source>
        <dbReference type="SAM" id="Phobius"/>
    </source>
</evidence>
<evidence type="ECO:0000256" key="1">
    <source>
        <dbReference type="ARBA" id="ARBA00001913"/>
    </source>
</evidence>
<evidence type="ECO:0000313" key="9">
    <source>
        <dbReference type="Proteomes" id="UP001305779"/>
    </source>
</evidence>
<dbReference type="Proteomes" id="UP001305779">
    <property type="component" value="Unassembled WGS sequence"/>
</dbReference>
<keyword evidence="5" id="KW-1015">Disulfide bond</keyword>
<dbReference type="PANTHER" id="PTHR11742">
    <property type="entry name" value="MANNOSYL-OLIGOSACCHARIDE ALPHA-1,2-MANNOSIDASE-RELATED"/>
    <property type="match status" value="1"/>
</dbReference>
<dbReference type="EC" id="3.2.1.-" evidence="6"/>
<comment type="caution">
    <text evidence="8">The sequence shown here is derived from an EMBL/GenBank/DDBJ whole genome shotgun (WGS) entry which is preliminary data.</text>
</comment>
<dbReference type="PANTHER" id="PTHR11742:SF49">
    <property type="entry name" value="ALPHA-1,2-MANNOSIDASE"/>
    <property type="match status" value="1"/>
</dbReference>
<comment type="pathway">
    <text evidence="2">Protein modification; protein glycosylation.</text>
</comment>
<dbReference type="Gene3D" id="1.50.10.10">
    <property type="match status" value="1"/>
</dbReference>
<keyword evidence="9" id="KW-1185">Reference proteome</keyword>
<dbReference type="SUPFAM" id="SSF48225">
    <property type="entry name" value="Seven-hairpin glycosidases"/>
    <property type="match status" value="1"/>
</dbReference>
<dbReference type="Pfam" id="PF01532">
    <property type="entry name" value="Glyco_hydro_47"/>
    <property type="match status" value="1"/>
</dbReference>
<keyword evidence="4 6" id="KW-0378">Hydrolase</keyword>
<sequence>MSPLLRRWAIGTILTIVFFIVAFHALINIHGHHHGPHRQPQPIDRVIRPGWFKPSFRWKNVPLRHPLENFTSIPTGAPVFIPKIQHVFEEESPMHAVERRKRLKAVEEAFKHSWEGYKTNAWLQDEVSPLSGLSSNPFGGWGATLVDTLDTLWIMGMKKEFKSALAALKSIDFQTTQLSELNVFETTIRYLGGLLSAYDVSGHRYGILLEKAIGLGDMLYHAFDTPNHMPIARWEWQKSALGYDQSARIQCLVAELGSLTLEFTRLSQLTGDHKWYDAIARITDEFEKQQNRTKLPGLWPTFVNPQAADFTRDTSFTMGGMADSLYEYLPKQHLMLGGQTDQYKTMFQTALASAKQHIFFRPLTPDNQKVLLPGTVQRQSHNIMKLQPKGEHLGCFAGGMVALAAKIFREEHDLETARELVDGCLWAYESMPSRIMPEIFFALPCEDRTRENCTWSEELWQKAVMDKANHGYVPEEFAVEAQNVIKKKSLAPGITEITDARYILRPEAIESVFVLYRITGDQSLQDRAWDMFQSITNATKTSIAYAALKDVRQVEGERRLLDNMESFWTAETLKYFYLIFSEPDVISLDDYVLNTEAHPLLRPK</sequence>
<dbReference type="InterPro" id="IPR036026">
    <property type="entry name" value="Seven-hairpin_glycosidases"/>
</dbReference>
<proteinExistence type="inferred from homology"/>
<keyword evidence="7" id="KW-0472">Membrane</keyword>
<evidence type="ECO:0000313" key="8">
    <source>
        <dbReference type="EMBL" id="KAK4502391.1"/>
    </source>
</evidence>
<gene>
    <name evidence="8" type="ORF">PRZ48_005816</name>
</gene>
<comment type="similarity">
    <text evidence="3 6">Belongs to the glycosyl hydrolase 47 family.</text>
</comment>
<accession>A0ABR0EM88</accession>
<dbReference type="EMBL" id="JAXOVC010000004">
    <property type="protein sequence ID" value="KAK4502391.1"/>
    <property type="molecule type" value="Genomic_DNA"/>
</dbReference>
<name>A0ABR0EM88_ZASCE</name>
<evidence type="ECO:0000256" key="2">
    <source>
        <dbReference type="ARBA" id="ARBA00004922"/>
    </source>
</evidence>
<dbReference type="InterPro" id="IPR012341">
    <property type="entry name" value="6hp_glycosidase-like_sf"/>
</dbReference>